<evidence type="ECO:0000259" key="5">
    <source>
        <dbReference type="Pfam" id="PF00561"/>
    </source>
</evidence>
<feature type="active site" description="Charge relay system" evidence="4">
    <location>
        <position position="260"/>
    </location>
</feature>
<evidence type="ECO:0000313" key="7">
    <source>
        <dbReference type="Proteomes" id="UP000184212"/>
    </source>
</evidence>
<dbReference type="PIRSF" id="PIRSF005211">
    <property type="entry name" value="Ab_hydro_YheT"/>
    <property type="match status" value="1"/>
</dbReference>
<evidence type="ECO:0000256" key="2">
    <source>
        <dbReference type="ARBA" id="ARBA00022487"/>
    </source>
</evidence>
<dbReference type="GO" id="GO:0047372">
    <property type="term" value="F:monoacylglycerol lipase activity"/>
    <property type="evidence" value="ECO:0007669"/>
    <property type="project" value="TreeGrafter"/>
</dbReference>
<dbReference type="InterPro" id="IPR000952">
    <property type="entry name" value="AB_hydrolase_4_CS"/>
</dbReference>
<protein>
    <recommendedName>
        <fullName evidence="5">AB hydrolase-1 domain-containing protein</fullName>
    </recommendedName>
</protein>
<dbReference type="PROSITE" id="PS01133">
    <property type="entry name" value="UPF0017"/>
    <property type="match status" value="1"/>
</dbReference>
<dbReference type="GO" id="GO:0034338">
    <property type="term" value="F:short-chain carboxylesterase activity"/>
    <property type="evidence" value="ECO:0007669"/>
    <property type="project" value="TreeGrafter"/>
</dbReference>
<dbReference type="InterPro" id="IPR000073">
    <property type="entry name" value="AB_hydrolase_1"/>
</dbReference>
<accession>A0A1M5LVR7</accession>
<proteinExistence type="inferred from homology"/>
<dbReference type="Pfam" id="PF00561">
    <property type="entry name" value="Abhydrolase_1"/>
    <property type="match status" value="1"/>
</dbReference>
<dbReference type="SUPFAM" id="SSF53474">
    <property type="entry name" value="alpha/beta-Hydrolases"/>
    <property type="match status" value="1"/>
</dbReference>
<dbReference type="PANTHER" id="PTHR10794">
    <property type="entry name" value="ABHYDROLASE DOMAIN-CONTAINING PROTEIN"/>
    <property type="match status" value="1"/>
</dbReference>
<keyword evidence="3" id="KW-0378">Hydrolase</keyword>
<feature type="active site" description="Charge relay system" evidence="4">
    <location>
        <position position="289"/>
    </location>
</feature>
<gene>
    <name evidence="6" type="ORF">SAMN04488109_1427</name>
</gene>
<dbReference type="Gene3D" id="3.40.50.1820">
    <property type="entry name" value="alpha/beta hydrolase"/>
    <property type="match status" value="1"/>
</dbReference>
<evidence type="ECO:0000313" key="6">
    <source>
        <dbReference type="EMBL" id="SHG69222.1"/>
    </source>
</evidence>
<evidence type="ECO:0000256" key="4">
    <source>
        <dbReference type="PIRSR" id="PIRSR005211-1"/>
    </source>
</evidence>
<name>A0A1M5LVR7_9BACT</name>
<dbReference type="EMBL" id="FQWQ01000001">
    <property type="protein sequence ID" value="SHG69222.1"/>
    <property type="molecule type" value="Genomic_DNA"/>
</dbReference>
<reference evidence="6 7" key="1">
    <citation type="submission" date="2016-11" db="EMBL/GenBank/DDBJ databases">
        <authorList>
            <person name="Jaros S."/>
            <person name="Januszkiewicz K."/>
            <person name="Wedrychowicz H."/>
        </authorList>
    </citation>
    <scope>NUCLEOTIDE SEQUENCE [LARGE SCALE GENOMIC DNA]</scope>
    <source>
        <strain evidence="6 7">DSM 24574</strain>
    </source>
</reference>
<dbReference type="InterPro" id="IPR012020">
    <property type="entry name" value="ABHD4"/>
</dbReference>
<evidence type="ECO:0000256" key="1">
    <source>
        <dbReference type="ARBA" id="ARBA00010884"/>
    </source>
</evidence>
<dbReference type="STRING" id="947013.SAMN04488109_1427"/>
<comment type="similarity">
    <text evidence="1">Belongs to the AB hydrolase superfamily. AB hydrolase 4 family.</text>
</comment>
<dbReference type="AlphaFoldDB" id="A0A1M5LVR7"/>
<organism evidence="6 7">
    <name type="scientific">Chryseolinea serpens</name>
    <dbReference type="NCBI Taxonomy" id="947013"/>
    <lineage>
        <taxon>Bacteria</taxon>
        <taxon>Pseudomonadati</taxon>
        <taxon>Bacteroidota</taxon>
        <taxon>Cytophagia</taxon>
        <taxon>Cytophagales</taxon>
        <taxon>Fulvivirgaceae</taxon>
        <taxon>Chryseolinea</taxon>
    </lineage>
</organism>
<dbReference type="Proteomes" id="UP000184212">
    <property type="component" value="Unassembled WGS sequence"/>
</dbReference>
<keyword evidence="7" id="KW-1185">Reference proteome</keyword>
<dbReference type="PANTHER" id="PTHR10794:SF94">
    <property type="entry name" value="ESTERASE YHET-RELATED"/>
    <property type="match status" value="1"/>
</dbReference>
<keyword evidence="2" id="KW-0719">Serine esterase</keyword>
<dbReference type="InterPro" id="IPR029058">
    <property type="entry name" value="AB_hydrolase_fold"/>
</dbReference>
<evidence type="ECO:0000256" key="3">
    <source>
        <dbReference type="ARBA" id="ARBA00022801"/>
    </source>
</evidence>
<sequence length="314" mass="35519">MRAVDYQRPFFLFTPHLETIYPATLRQVHGVAYTRERITTPDDDFLDLDWLQHGSSSLVIISHGLEGNSTRAYVKGMARAAYGQGIDVLAWNFRGCSEEMNRQLRFYHSGASDDLEIIVQHALAKGYKQLYLVGFSLGGNLTLKYLGERPTYPQIKRAVAFSVPLHLHSSCLKISEPSNWIYNQRFLNNLKEKVIRKATQMPGLDVTGIGNIKTLMAFDDRYTAPLHGFASALDYYTRCSALNFLHTIQIPTLIVNAQNDPFLSTACYPAAALKDHPVVKFESPQFGGHVGFAQFRKNGLYWSEERALSFLFPE</sequence>
<dbReference type="InterPro" id="IPR050960">
    <property type="entry name" value="AB_hydrolase_4_sf"/>
</dbReference>
<feature type="active site" description="Charge relay system" evidence="4">
    <location>
        <position position="136"/>
    </location>
</feature>
<feature type="domain" description="AB hydrolase-1" evidence="5">
    <location>
        <begin position="58"/>
        <end position="194"/>
    </location>
</feature>